<keyword evidence="9" id="KW-0472">Membrane</keyword>
<keyword evidence="6" id="KW-0735">Signal-anchor</keyword>
<evidence type="ECO:0000259" key="14">
    <source>
        <dbReference type="Pfam" id="PF00535"/>
    </source>
</evidence>
<evidence type="ECO:0000259" key="15">
    <source>
        <dbReference type="Pfam" id="PF00652"/>
    </source>
</evidence>
<keyword evidence="17" id="KW-1185">Reference proteome</keyword>
<dbReference type="Gene3D" id="2.80.10.50">
    <property type="match status" value="1"/>
</dbReference>
<comment type="subcellular location">
    <subcellularLocation>
        <location evidence="2 13">Golgi apparatus membrane</location>
        <topology evidence="2 13">Single-pass type II membrane protein</topology>
    </subcellularLocation>
</comment>
<dbReference type="PANTHER" id="PTHR11675">
    <property type="entry name" value="N-ACETYLGALACTOSAMINYLTRANSFERASE"/>
    <property type="match status" value="1"/>
</dbReference>
<evidence type="ECO:0000256" key="12">
    <source>
        <dbReference type="ARBA" id="ARBA00023211"/>
    </source>
</evidence>
<dbReference type="PROSITE" id="PS50231">
    <property type="entry name" value="RICIN_B_LECTIN"/>
    <property type="match status" value="1"/>
</dbReference>
<dbReference type="GO" id="GO:0030246">
    <property type="term" value="F:carbohydrate binding"/>
    <property type="evidence" value="ECO:0007669"/>
    <property type="project" value="UniProtKB-KW"/>
</dbReference>
<evidence type="ECO:0000256" key="13">
    <source>
        <dbReference type="RuleBase" id="RU361242"/>
    </source>
</evidence>
<protein>
    <recommendedName>
        <fullName evidence="13">Polypeptide N-acetylgalactosaminyltransferase</fullName>
        <ecNumber evidence="13">2.4.1.-</ecNumber>
    </recommendedName>
    <alternativeName>
        <fullName evidence="13">Protein-UDP acetylgalactosaminyltransferase</fullName>
    </alternativeName>
</protein>
<dbReference type="OrthoDB" id="6044663at2759"/>
<gene>
    <name evidence="16" type="ORF">LOTGIDRAFT_136535</name>
</gene>
<evidence type="ECO:0000256" key="1">
    <source>
        <dbReference type="ARBA" id="ARBA00001936"/>
    </source>
</evidence>
<dbReference type="GO" id="GO:0004653">
    <property type="term" value="F:polypeptide N-acetylgalactosaminyltransferase activity"/>
    <property type="evidence" value="ECO:0007669"/>
    <property type="project" value="TreeGrafter"/>
</dbReference>
<keyword evidence="12 13" id="KW-0464">Manganese</keyword>
<accession>V4CPC4</accession>
<dbReference type="CTD" id="20233818"/>
<keyword evidence="5 13" id="KW-0430">Lectin</keyword>
<dbReference type="GO" id="GO:0006493">
    <property type="term" value="P:protein O-linked glycosylation"/>
    <property type="evidence" value="ECO:0007669"/>
    <property type="project" value="TreeGrafter"/>
</dbReference>
<dbReference type="STRING" id="225164.V4CPC4"/>
<dbReference type="EC" id="2.4.1.-" evidence="13"/>
<dbReference type="InterPro" id="IPR035992">
    <property type="entry name" value="Ricin_B-like_lectins"/>
</dbReference>
<reference evidence="16 17" key="1">
    <citation type="journal article" date="2013" name="Nature">
        <title>Insights into bilaterian evolution from three spiralian genomes.</title>
        <authorList>
            <person name="Simakov O."/>
            <person name="Marletaz F."/>
            <person name="Cho S.J."/>
            <person name="Edsinger-Gonzales E."/>
            <person name="Havlak P."/>
            <person name="Hellsten U."/>
            <person name="Kuo D.H."/>
            <person name="Larsson T."/>
            <person name="Lv J."/>
            <person name="Arendt D."/>
            <person name="Savage R."/>
            <person name="Osoegawa K."/>
            <person name="de Jong P."/>
            <person name="Grimwood J."/>
            <person name="Chapman J.A."/>
            <person name="Shapiro H."/>
            <person name="Aerts A."/>
            <person name="Otillar R.P."/>
            <person name="Terry A.Y."/>
            <person name="Boore J.L."/>
            <person name="Grigoriev I.V."/>
            <person name="Lindberg D.R."/>
            <person name="Seaver E.C."/>
            <person name="Weisblat D.A."/>
            <person name="Putnam N.H."/>
            <person name="Rokhsar D.S."/>
        </authorList>
    </citation>
    <scope>NUCLEOTIDE SEQUENCE [LARGE SCALE GENOMIC DNA]</scope>
</reference>
<dbReference type="InterPro" id="IPR029044">
    <property type="entry name" value="Nucleotide-diphossugar_trans"/>
</dbReference>
<evidence type="ECO:0000256" key="2">
    <source>
        <dbReference type="ARBA" id="ARBA00004323"/>
    </source>
</evidence>
<evidence type="ECO:0000256" key="10">
    <source>
        <dbReference type="ARBA" id="ARBA00023157"/>
    </source>
</evidence>
<keyword evidence="10 13" id="KW-1015">Disulfide bond</keyword>
<dbReference type="InterPro" id="IPR000772">
    <property type="entry name" value="Ricin_B_lectin"/>
</dbReference>
<evidence type="ECO:0000256" key="4">
    <source>
        <dbReference type="ARBA" id="ARBA00022692"/>
    </source>
</evidence>
<keyword evidence="13" id="KW-0328">Glycosyltransferase</keyword>
<dbReference type="InterPro" id="IPR001173">
    <property type="entry name" value="Glyco_trans_2-like"/>
</dbReference>
<keyword evidence="11" id="KW-0325">Glycoprotein</keyword>
<comment type="cofactor">
    <cofactor evidence="1 13">
        <name>Mn(2+)</name>
        <dbReference type="ChEBI" id="CHEBI:29035"/>
    </cofactor>
</comment>
<dbReference type="AlphaFoldDB" id="V4CPC4"/>
<dbReference type="SUPFAM" id="SSF53448">
    <property type="entry name" value="Nucleotide-diphospho-sugar transferases"/>
    <property type="match status" value="1"/>
</dbReference>
<comment type="similarity">
    <text evidence="3 13">Belongs to the glycosyltransferase 2 family. GalNAc-T subfamily.</text>
</comment>
<evidence type="ECO:0000313" key="16">
    <source>
        <dbReference type="EMBL" id="ESP04280.1"/>
    </source>
</evidence>
<dbReference type="OMA" id="SKSYFHY"/>
<feature type="domain" description="Glycosyltransferase 2-like" evidence="14">
    <location>
        <begin position="66"/>
        <end position="247"/>
    </location>
</feature>
<evidence type="ECO:0000256" key="11">
    <source>
        <dbReference type="ARBA" id="ARBA00023180"/>
    </source>
</evidence>
<dbReference type="FunFam" id="3.90.550.10:FF:000053">
    <property type="entry name" value="Polypeptide N-acetylgalactosaminyltransferase"/>
    <property type="match status" value="1"/>
</dbReference>
<evidence type="ECO:0000256" key="6">
    <source>
        <dbReference type="ARBA" id="ARBA00022968"/>
    </source>
</evidence>
<dbReference type="CDD" id="cd02510">
    <property type="entry name" value="pp-GalNAc-T"/>
    <property type="match status" value="1"/>
</dbReference>
<dbReference type="Gene3D" id="3.90.550.10">
    <property type="entry name" value="Spore Coat Polysaccharide Biosynthesis Protein SpsA, Chain A"/>
    <property type="match status" value="1"/>
</dbReference>
<dbReference type="Pfam" id="PF00535">
    <property type="entry name" value="Glycos_transf_2"/>
    <property type="match status" value="1"/>
</dbReference>
<dbReference type="InterPro" id="IPR045885">
    <property type="entry name" value="GalNAc-T"/>
</dbReference>
<evidence type="ECO:0000256" key="7">
    <source>
        <dbReference type="ARBA" id="ARBA00022989"/>
    </source>
</evidence>
<proteinExistence type="inferred from homology"/>
<dbReference type="KEGG" id="lgi:LOTGIDRAFT_136535"/>
<keyword evidence="13" id="KW-0808">Transferase</keyword>
<evidence type="ECO:0000256" key="8">
    <source>
        <dbReference type="ARBA" id="ARBA00023034"/>
    </source>
</evidence>
<feature type="domain" description="Ricin B lectin" evidence="15">
    <location>
        <begin position="374"/>
        <end position="449"/>
    </location>
</feature>
<name>V4CPC4_LOTGI</name>
<dbReference type="GeneID" id="20233818"/>
<dbReference type="Pfam" id="PF00652">
    <property type="entry name" value="Ricin_B_lectin"/>
    <property type="match status" value="1"/>
</dbReference>
<evidence type="ECO:0000256" key="9">
    <source>
        <dbReference type="ARBA" id="ARBA00023136"/>
    </source>
</evidence>
<dbReference type="SUPFAM" id="SSF50370">
    <property type="entry name" value="Ricin B-like lectins"/>
    <property type="match status" value="1"/>
</dbReference>
<dbReference type="HOGENOM" id="CLU_013477_0_0_1"/>
<keyword evidence="7" id="KW-1133">Transmembrane helix</keyword>
<organism evidence="16 17">
    <name type="scientific">Lottia gigantea</name>
    <name type="common">Giant owl limpet</name>
    <dbReference type="NCBI Taxonomy" id="225164"/>
    <lineage>
        <taxon>Eukaryota</taxon>
        <taxon>Metazoa</taxon>
        <taxon>Spiralia</taxon>
        <taxon>Lophotrochozoa</taxon>
        <taxon>Mollusca</taxon>
        <taxon>Gastropoda</taxon>
        <taxon>Patellogastropoda</taxon>
        <taxon>Lottioidea</taxon>
        <taxon>Lottiidae</taxon>
        <taxon>Lottia</taxon>
    </lineage>
</organism>
<dbReference type="Proteomes" id="UP000030746">
    <property type="component" value="Unassembled WGS sequence"/>
</dbReference>
<sequence>GENGKGLSIDTRRLSKKEQKKVDTGYVRYAIKEYVGNLVSVRRNLPDPRIQDCKDISYPKDLPKTSIIMCFHDEAWTSLLRSVHSIIDRTPPRLVEEIILVDDNSTYDHLKDPLEEYMSQFPKVKIIRTERWEGLIRARLFGLNHTSPKSTIVTYLDAHIECMDGWLEPLLEPIMKNPRTVTMPTINTIDSTTFAVDTDQAEQVGIFKFPALRFFWMKTPERIDRARKSPADNIQSPAMAGGLFSISKVFFNHIGTYDNQLDIWGGENIEISVKIWMCGGSLLLSPCSHVAHIFRKRLPYIGGYHEMLRNLGRVANVWFDDYKYKFVNQKGNMDPFGDISERVKLREKLQCNDFEWYRRNIFPEMYFPGSGVHYGNIQSVAEPNICIDGGKLKRSEPILPYPCHGEENQQWDYTESMQIRMRDLCVDLSGGAFKTESCGGYDAQNWKYHVCRVNAT</sequence>
<feature type="non-terminal residue" evidence="16">
    <location>
        <position position="1"/>
    </location>
</feature>
<dbReference type="GO" id="GO:0000139">
    <property type="term" value="C:Golgi membrane"/>
    <property type="evidence" value="ECO:0007669"/>
    <property type="project" value="UniProtKB-SubCell"/>
</dbReference>
<dbReference type="EMBL" id="KB199835">
    <property type="protein sequence ID" value="ESP04280.1"/>
    <property type="molecule type" value="Genomic_DNA"/>
</dbReference>
<evidence type="ECO:0000256" key="5">
    <source>
        <dbReference type="ARBA" id="ARBA00022734"/>
    </source>
</evidence>
<comment type="pathway">
    <text evidence="13">Protein modification; protein glycosylation.</text>
</comment>
<keyword evidence="8 13" id="KW-0333">Golgi apparatus</keyword>
<evidence type="ECO:0000313" key="17">
    <source>
        <dbReference type="Proteomes" id="UP000030746"/>
    </source>
</evidence>
<dbReference type="PANTHER" id="PTHR11675:SF126">
    <property type="entry name" value="RICIN B LECTIN DOMAIN-CONTAINING PROTEIN"/>
    <property type="match status" value="1"/>
</dbReference>
<evidence type="ECO:0000256" key="3">
    <source>
        <dbReference type="ARBA" id="ARBA00005680"/>
    </source>
</evidence>
<dbReference type="UniPathway" id="UPA00378"/>
<keyword evidence="4" id="KW-0812">Transmembrane</keyword>
<dbReference type="RefSeq" id="XP_009045090.1">
    <property type="nucleotide sequence ID" value="XM_009046842.1"/>
</dbReference>